<keyword evidence="3 6" id="KW-0812">Transmembrane</keyword>
<gene>
    <name evidence="7" type="ORF">PLOB_00032519</name>
</gene>
<keyword evidence="2" id="KW-0813">Transport</keyword>
<feature type="transmembrane region" description="Helical" evidence="6">
    <location>
        <begin position="27"/>
        <end position="52"/>
    </location>
</feature>
<feature type="transmembrane region" description="Helical" evidence="6">
    <location>
        <begin position="73"/>
        <end position="93"/>
    </location>
</feature>
<proteinExistence type="predicted"/>
<evidence type="ECO:0000256" key="4">
    <source>
        <dbReference type="ARBA" id="ARBA00022989"/>
    </source>
</evidence>
<dbReference type="Pfam" id="PF00209">
    <property type="entry name" value="SNF"/>
    <property type="match status" value="2"/>
</dbReference>
<feature type="non-terminal residue" evidence="7">
    <location>
        <position position="1"/>
    </location>
</feature>
<protein>
    <submittedName>
        <fullName evidence="7">Uncharacterized protein</fullName>
    </submittedName>
</protein>
<keyword evidence="8" id="KW-1185">Reference proteome</keyword>
<dbReference type="Proteomes" id="UP001159405">
    <property type="component" value="Unassembled WGS sequence"/>
</dbReference>
<evidence type="ECO:0000256" key="5">
    <source>
        <dbReference type="ARBA" id="ARBA00023136"/>
    </source>
</evidence>
<feature type="transmembrane region" description="Helical" evidence="6">
    <location>
        <begin position="105"/>
        <end position="128"/>
    </location>
</feature>
<evidence type="ECO:0000313" key="8">
    <source>
        <dbReference type="Proteomes" id="UP001159405"/>
    </source>
</evidence>
<dbReference type="PROSITE" id="PS50267">
    <property type="entry name" value="NA_NEUROTRAN_SYMP_3"/>
    <property type="match status" value="1"/>
</dbReference>
<dbReference type="EMBL" id="CALNXK010000421">
    <property type="protein sequence ID" value="CAH3185314.1"/>
    <property type="molecule type" value="Genomic_DNA"/>
</dbReference>
<dbReference type="SUPFAM" id="SSF161070">
    <property type="entry name" value="SNF-like"/>
    <property type="match status" value="1"/>
</dbReference>
<keyword evidence="4 6" id="KW-1133">Transmembrane helix</keyword>
<dbReference type="PANTHER" id="PTHR11616">
    <property type="entry name" value="SODIUM/CHLORIDE DEPENDENT TRANSPORTER"/>
    <property type="match status" value="1"/>
</dbReference>
<reference evidence="7 8" key="1">
    <citation type="submission" date="2022-05" db="EMBL/GenBank/DDBJ databases">
        <authorList>
            <consortium name="Genoscope - CEA"/>
            <person name="William W."/>
        </authorList>
    </citation>
    <scope>NUCLEOTIDE SEQUENCE [LARGE SCALE GENOMIC DNA]</scope>
</reference>
<keyword evidence="5 6" id="KW-0472">Membrane</keyword>
<evidence type="ECO:0000256" key="3">
    <source>
        <dbReference type="ARBA" id="ARBA00022692"/>
    </source>
</evidence>
<evidence type="ECO:0000256" key="2">
    <source>
        <dbReference type="ARBA" id="ARBA00022448"/>
    </source>
</evidence>
<comment type="caution">
    <text evidence="7">The sequence shown here is derived from an EMBL/GenBank/DDBJ whole genome shotgun (WGS) entry which is preliminary data.</text>
</comment>
<name>A0ABN8S6C4_9CNID</name>
<organism evidence="7 8">
    <name type="scientific">Porites lobata</name>
    <dbReference type="NCBI Taxonomy" id="104759"/>
    <lineage>
        <taxon>Eukaryota</taxon>
        <taxon>Metazoa</taxon>
        <taxon>Cnidaria</taxon>
        <taxon>Anthozoa</taxon>
        <taxon>Hexacorallia</taxon>
        <taxon>Scleractinia</taxon>
        <taxon>Fungiina</taxon>
        <taxon>Poritidae</taxon>
        <taxon>Porites</taxon>
    </lineage>
</organism>
<evidence type="ECO:0000256" key="6">
    <source>
        <dbReference type="SAM" id="Phobius"/>
    </source>
</evidence>
<sequence length="170" mass="19067">FAGIEGFVTAIVNLFPLQLRRGYRKEIFIACVCMVWYLIGSSMVTKGGVYVFQLFDSYSASGSALSGWRYSKASLLVGCTAVFIFSLVTYSPLKYDDYDYPDWGQAIGWIMALSSIACIPFVMLYKLVTTPGSFKERWSSLITPIFKHQSPGAQQMDSLETYKSYDKNGL</sequence>
<dbReference type="PANTHER" id="PTHR11616:SF309">
    <property type="entry name" value="TRANSPORTER"/>
    <property type="match status" value="1"/>
</dbReference>
<dbReference type="InterPro" id="IPR037272">
    <property type="entry name" value="SNS_sf"/>
</dbReference>
<evidence type="ECO:0000313" key="7">
    <source>
        <dbReference type="EMBL" id="CAH3185314.1"/>
    </source>
</evidence>
<dbReference type="InterPro" id="IPR000175">
    <property type="entry name" value="Na/ntran_symport"/>
</dbReference>
<accession>A0ABN8S6C4</accession>
<comment type="subcellular location">
    <subcellularLocation>
        <location evidence="1">Membrane</location>
        <topology evidence="1">Multi-pass membrane protein</topology>
    </subcellularLocation>
</comment>
<evidence type="ECO:0000256" key="1">
    <source>
        <dbReference type="ARBA" id="ARBA00004141"/>
    </source>
</evidence>